<keyword evidence="1" id="KW-0433">Leucine-rich repeat</keyword>
<dbReference type="SUPFAM" id="SSF52058">
    <property type="entry name" value="L domain-like"/>
    <property type="match status" value="1"/>
</dbReference>
<feature type="transmembrane region" description="Helical" evidence="3">
    <location>
        <begin position="224"/>
        <end position="242"/>
    </location>
</feature>
<keyword evidence="3" id="KW-0472">Membrane</keyword>
<keyword evidence="2" id="KW-0677">Repeat</keyword>
<evidence type="ECO:0000313" key="5">
    <source>
        <dbReference type="EMBL" id="KAL3671755.1"/>
    </source>
</evidence>
<keyword evidence="3" id="KW-1133">Transmembrane helix</keyword>
<evidence type="ECO:0000256" key="3">
    <source>
        <dbReference type="SAM" id="Phobius"/>
    </source>
</evidence>
<comment type="caution">
    <text evidence="5">The sequence shown here is derived from an EMBL/GenBank/DDBJ whole genome shotgun (WGS) entry which is preliminary data.</text>
</comment>
<dbReference type="InterPro" id="IPR058256">
    <property type="entry name" value="WLGC"/>
</dbReference>
<evidence type="ECO:0000313" key="6">
    <source>
        <dbReference type="Proteomes" id="UP001632037"/>
    </source>
</evidence>
<dbReference type="EMBL" id="JBIMZQ010000005">
    <property type="protein sequence ID" value="KAL3671755.1"/>
    <property type="molecule type" value="Genomic_DNA"/>
</dbReference>
<proteinExistence type="predicted"/>
<protein>
    <recommendedName>
        <fullName evidence="4">WLGC domain-containing protein</fullName>
    </recommendedName>
</protein>
<evidence type="ECO:0000256" key="1">
    <source>
        <dbReference type="ARBA" id="ARBA00022614"/>
    </source>
</evidence>
<dbReference type="AlphaFoldDB" id="A0ABD3G122"/>
<keyword evidence="3" id="KW-0812">Transmembrane</keyword>
<feature type="transmembrane region" description="Helical" evidence="3">
    <location>
        <begin position="340"/>
        <end position="359"/>
    </location>
</feature>
<organism evidence="5 6">
    <name type="scientific">Phytophthora oleae</name>
    <dbReference type="NCBI Taxonomy" id="2107226"/>
    <lineage>
        <taxon>Eukaryota</taxon>
        <taxon>Sar</taxon>
        <taxon>Stramenopiles</taxon>
        <taxon>Oomycota</taxon>
        <taxon>Peronosporomycetes</taxon>
        <taxon>Peronosporales</taxon>
        <taxon>Peronosporaceae</taxon>
        <taxon>Phytophthora</taxon>
    </lineage>
</organism>
<evidence type="ECO:0000256" key="2">
    <source>
        <dbReference type="ARBA" id="ARBA00022737"/>
    </source>
</evidence>
<name>A0ABD3G122_9STRA</name>
<dbReference type="Gene3D" id="3.80.10.10">
    <property type="entry name" value="Ribonuclease Inhibitor"/>
    <property type="match status" value="1"/>
</dbReference>
<keyword evidence="6" id="KW-1185">Reference proteome</keyword>
<reference evidence="5 6" key="1">
    <citation type="submission" date="2024-09" db="EMBL/GenBank/DDBJ databases">
        <title>Genome sequencing and assembly of Phytophthora oleae, isolate VK10A, causative agent of rot of olive drupes.</title>
        <authorList>
            <person name="Conti Taguali S."/>
            <person name="Riolo M."/>
            <person name="La Spada F."/>
            <person name="Cacciola S.O."/>
            <person name="Dionisio G."/>
        </authorList>
    </citation>
    <scope>NUCLEOTIDE SEQUENCE [LARGE SCALE GENOMIC DNA]</scope>
    <source>
        <strain evidence="5 6">VK10A</strain>
    </source>
</reference>
<gene>
    <name evidence="5" type="ORF">V7S43_003665</name>
</gene>
<dbReference type="InterPro" id="IPR032675">
    <property type="entry name" value="LRR_dom_sf"/>
</dbReference>
<accession>A0ABD3G122</accession>
<dbReference type="Pfam" id="PF26605">
    <property type="entry name" value="WLGC"/>
    <property type="match status" value="1"/>
</dbReference>
<evidence type="ECO:0000259" key="4">
    <source>
        <dbReference type="Pfam" id="PF26605"/>
    </source>
</evidence>
<sequence>MKHVNLHYDESGDDSARRDKVQLCVAPNETINYIMRTKDLDNGSFWLLVEPTPRLRAITIAGLSLVALGYFYIGALLLGWGRQRNLTVAQSGPAVDQLEDPLRLKRGSTTRSTDSLASIYPVQDSPDSESDQLETTGLVRHFFSELYIKNSEARKIVRVGVKVLDLMLQEFVLHQILEAGFPLPLVISCTLMIVWNAFAVAGLMLSPIPPSQIGEAFVDSVSDLLVAILFPVLVLTYCLATFEFDRASQALTADLFPRWSFQNAARVHANPEQIAKIVKSLDGLRFLSIEVWIARMGNNLTLLISLRRLMRFLRAQTLPKVVMNSHLKTRRSIYPREHPLASVFVVIAAATVVFVAVSVHRSQKACASFPTCTMHAHRWWLSSSTLHESESGDAVWNCPCRVLVDPDLSPANFSVWRNPPDVTSVVSDLAASGDLEILQLINRQLHILPDTLRNCTRMKHIALVFTHTVTLPRWAAEFTNLEFLHIQGKDRSTSLVSLPQGLFANMTKLTSLHLGAHAVLRQLPGVSGLTNLKSITLARMDSMDTLPADFAQLEHLEIVLALMIPNLTTFPDLSSARGSLKTLVVDASPLCCNGFLQTGCNLTSPTCGLREFEESEERSCLPEELSATIGTQEIFQAFNSTICVTHPAPPPNSGNQSFPGKLLNDSSHSQGLGLPSEEDRDAELEQNAMQCGGILFRECSLSESRSGICNSDRFMPIACIGDPSTIELRRQQIKRHIGPKCNVQYEAWLGCSD</sequence>
<dbReference type="Proteomes" id="UP001632037">
    <property type="component" value="Unassembled WGS sequence"/>
</dbReference>
<dbReference type="InterPro" id="IPR050216">
    <property type="entry name" value="LRR_domain-containing"/>
</dbReference>
<feature type="transmembrane region" description="Helical" evidence="3">
    <location>
        <begin position="57"/>
        <end position="80"/>
    </location>
</feature>
<feature type="transmembrane region" description="Helical" evidence="3">
    <location>
        <begin position="183"/>
        <end position="204"/>
    </location>
</feature>
<dbReference type="PANTHER" id="PTHR48051">
    <property type="match status" value="1"/>
</dbReference>
<dbReference type="PANTHER" id="PTHR48051:SF1">
    <property type="entry name" value="RAS SUPPRESSOR PROTEIN 1"/>
    <property type="match status" value="1"/>
</dbReference>
<feature type="domain" description="WLGC" evidence="4">
    <location>
        <begin position="688"/>
        <end position="752"/>
    </location>
</feature>